<comment type="caution">
    <text evidence="1">The sequence shown here is derived from an EMBL/GenBank/DDBJ whole genome shotgun (WGS) entry which is preliminary data.</text>
</comment>
<dbReference type="EMBL" id="JARYMX010000003">
    <property type="protein sequence ID" value="KAJ9557660.1"/>
    <property type="molecule type" value="Genomic_DNA"/>
</dbReference>
<evidence type="ECO:0000313" key="1">
    <source>
        <dbReference type="EMBL" id="KAJ9557660.1"/>
    </source>
</evidence>
<name>A0AA38WMA4_9ASTR</name>
<organism evidence="1 2">
    <name type="scientific">Centaurea solstitialis</name>
    <name type="common">yellow star-thistle</name>
    <dbReference type="NCBI Taxonomy" id="347529"/>
    <lineage>
        <taxon>Eukaryota</taxon>
        <taxon>Viridiplantae</taxon>
        <taxon>Streptophyta</taxon>
        <taxon>Embryophyta</taxon>
        <taxon>Tracheophyta</taxon>
        <taxon>Spermatophyta</taxon>
        <taxon>Magnoliopsida</taxon>
        <taxon>eudicotyledons</taxon>
        <taxon>Gunneridae</taxon>
        <taxon>Pentapetalae</taxon>
        <taxon>asterids</taxon>
        <taxon>campanulids</taxon>
        <taxon>Asterales</taxon>
        <taxon>Asteraceae</taxon>
        <taxon>Carduoideae</taxon>
        <taxon>Cardueae</taxon>
        <taxon>Centaureinae</taxon>
        <taxon>Centaurea</taxon>
    </lineage>
</organism>
<reference evidence="1" key="1">
    <citation type="submission" date="2023-03" db="EMBL/GenBank/DDBJ databases">
        <title>Chromosome-scale reference genome and RAD-based genetic map of yellow starthistle (Centaurea solstitialis) reveal putative structural variation and QTLs associated with invader traits.</title>
        <authorList>
            <person name="Reatini B."/>
            <person name="Cang F.A."/>
            <person name="Jiang Q."/>
            <person name="Mckibben M.T.W."/>
            <person name="Barker M.S."/>
            <person name="Rieseberg L.H."/>
            <person name="Dlugosch K.M."/>
        </authorList>
    </citation>
    <scope>NUCLEOTIDE SEQUENCE</scope>
    <source>
        <strain evidence="1">CAN-66</strain>
        <tissue evidence="1">Leaf</tissue>
    </source>
</reference>
<evidence type="ECO:0008006" key="3">
    <source>
        <dbReference type="Google" id="ProtNLM"/>
    </source>
</evidence>
<dbReference type="Proteomes" id="UP001172457">
    <property type="component" value="Chromosome 3"/>
</dbReference>
<gene>
    <name evidence="1" type="ORF">OSB04_012274</name>
</gene>
<accession>A0AA38WMA4</accession>
<protein>
    <recommendedName>
        <fullName evidence="3">GAG-pre-integrase domain-containing protein</fullName>
    </recommendedName>
</protein>
<sequence length="113" mass="12813">MIEHHNTSTSKSWVFDTGCGTKQSRKLRHGELNLIMGNKHVALVDRIGNFELTFDSDLSVVLLDVCYPAEMSRLCLMVDQYFSILNVDSTSSKNGLDKTYLWHCHLGHINKNA</sequence>
<evidence type="ECO:0000313" key="2">
    <source>
        <dbReference type="Proteomes" id="UP001172457"/>
    </source>
</evidence>
<dbReference type="AlphaFoldDB" id="A0AA38WMA4"/>
<proteinExistence type="predicted"/>
<keyword evidence="2" id="KW-1185">Reference proteome</keyword>